<keyword evidence="8" id="KW-1185">Reference proteome</keyword>
<evidence type="ECO:0000256" key="1">
    <source>
        <dbReference type="ARBA" id="ARBA00004903"/>
    </source>
</evidence>
<dbReference type="Proteomes" id="UP001530293">
    <property type="component" value="Unassembled WGS sequence"/>
</dbReference>
<keyword evidence="5" id="KW-0560">Oxidoreductase</keyword>
<evidence type="ECO:0000313" key="8">
    <source>
        <dbReference type="Proteomes" id="UP001530293"/>
    </source>
</evidence>
<dbReference type="Pfam" id="PF00186">
    <property type="entry name" value="DHFR_1"/>
    <property type="match status" value="1"/>
</dbReference>
<dbReference type="Gene3D" id="3.40.430.10">
    <property type="entry name" value="Dihydrofolate Reductase, subunit A"/>
    <property type="match status" value="1"/>
</dbReference>
<accession>A0ABD3N8D6</accession>
<feature type="domain" description="DHFR" evidence="6">
    <location>
        <begin position="30"/>
        <end position="251"/>
    </location>
</feature>
<dbReference type="SUPFAM" id="SSF53597">
    <property type="entry name" value="Dihydrofolate reductase-like"/>
    <property type="match status" value="1"/>
</dbReference>
<dbReference type="GO" id="GO:0004146">
    <property type="term" value="F:dihydrofolate reductase activity"/>
    <property type="evidence" value="ECO:0007669"/>
    <property type="project" value="UniProtKB-EC"/>
</dbReference>
<dbReference type="InterPro" id="IPR024072">
    <property type="entry name" value="DHFR-like_dom_sf"/>
</dbReference>
<comment type="pathway">
    <text evidence="1">Cofactor biosynthesis; tetrahydrofolate biosynthesis; 5,6,7,8-tetrahydrofolate from 7,8-dihydrofolate: step 1/1.</text>
</comment>
<dbReference type="AlphaFoldDB" id="A0ABD3N8D6"/>
<evidence type="ECO:0000256" key="2">
    <source>
        <dbReference type="ARBA" id="ARBA00012856"/>
    </source>
</evidence>
<keyword evidence="4" id="KW-0521">NADP</keyword>
<dbReference type="GO" id="GO:0006730">
    <property type="term" value="P:one-carbon metabolic process"/>
    <property type="evidence" value="ECO:0007669"/>
    <property type="project" value="UniProtKB-KW"/>
</dbReference>
<dbReference type="EC" id="1.5.1.3" evidence="2"/>
<dbReference type="PANTHER" id="PTHR48069:SF3">
    <property type="entry name" value="DIHYDROFOLATE REDUCTASE"/>
    <property type="match status" value="1"/>
</dbReference>
<organism evidence="7 8">
    <name type="scientific">Discostella pseudostelligera</name>
    <dbReference type="NCBI Taxonomy" id="259834"/>
    <lineage>
        <taxon>Eukaryota</taxon>
        <taxon>Sar</taxon>
        <taxon>Stramenopiles</taxon>
        <taxon>Ochrophyta</taxon>
        <taxon>Bacillariophyta</taxon>
        <taxon>Coscinodiscophyceae</taxon>
        <taxon>Thalassiosirophycidae</taxon>
        <taxon>Stephanodiscales</taxon>
        <taxon>Stephanodiscaceae</taxon>
        <taxon>Discostella</taxon>
    </lineage>
</organism>
<sequence>MTSWFRTMRQARRISHRCSFCTSNTTKQPIFGIIAALTKDGVIGIDGVLPWKLRMENAPTNISLDRDRFVTLTSNKILILGRRTFADEDPTGEHVKHARVCIVVSKSMNQLDLVAVKRNNEVGPTVKLARSLDEALDMASNELLLVNDESTHFDQGEVLKDDVLHKIQCWVAGGEMIYKEALQHPNANVVHLTLVDMIAKQKGQQHYATIAHFPMDYLGRYGFQEKCWETMGGITFCLYKKHEALPRIQTT</sequence>
<dbReference type="InterPro" id="IPR012259">
    <property type="entry name" value="DHFR"/>
</dbReference>
<evidence type="ECO:0000259" key="6">
    <source>
        <dbReference type="PROSITE" id="PS51330"/>
    </source>
</evidence>
<evidence type="ECO:0000256" key="3">
    <source>
        <dbReference type="ARBA" id="ARBA00022563"/>
    </source>
</evidence>
<evidence type="ECO:0000256" key="5">
    <source>
        <dbReference type="ARBA" id="ARBA00023002"/>
    </source>
</evidence>
<evidence type="ECO:0000313" key="7">
    <source>
        <dbReference type="EMBL" id="KAL3770812.1"/>
    </source>
</evidence>
<keyword evidence="3" id="KW-0554">One-carbon metabolism</keyword>
<dbReference type="EMBL" id="JALLBG020000035">
    <property type="protein sequence ID" value="KAL3770812.1"/>
    <property type="molecule type" value="Genomic_DNA"/>
</dbReference>
<evidence type="ECO:0000256" key="4">
    <source>
        <dbReference type="ARBA" id="ARBA00022857"/>
    </source>
</evidence>
<reference evidence="7 8" key="1">
    <citation type="submission" date="2024-10" db="EMBL/GenBank/DDBJ databases">
        <title>Updated reference genomes for cyclostephanoid diatoms.</title>
        <authorList>
            <person name="Roberts W.R."/>
            <person name="Alverson A.J."/>
        </authorList>
    </citation>
    <scope>NUCLEOTIDE SEQUENCE [LARGE SCALE GENOMIC DNA]</scope>
    <source>
        <strain evidence="7 8">AJA232-27</strain>
    </source>
</reference>
<dbReference type="PANTHER" id="PTHR48069">
    <property type="entry name" value="DIHYDROFOLATE REDUCTASE"/>
    <property type="match status" value="1"/>
</dbReference>
<name>A0ABD3N8D6_9STRA</name>
<dbReference type="PROSITE" id="PS51330">
    <property type="entry name" value="DHFR_2"/>
    <property type="match status" value="1"/>
</dbReference>
<proteinExistence type="predicted"/>
<gene>
    <name evidence="7" type="ORF">ACHAWU_006371</name>
</gene>
<protein>
    <recommendedName>
        <fullName evidence="2">dihydrofolate reductase</fullName>
        <ecNumber evidence="2">1.5.1.3</ecNumber>
    </recommendedName>
</protein>
<comment type="caution">
    <text evidence="7">The sequence shown here is derived from an EMBL/GenBank/DDBJ whole genome shotgun (WGS) entry which is preliminary data.</text>
</comment>
<dbReference type="InterPro" id="IPR001796">
    <property type="entry name" value="DHFR_dom"/>
</dbReference>